<dbReference type="InterPro" id="IPR050817">
    <property type="entry name" value="DjlA_DnaK_co-chaperone"/>
</dbReference>
<dbReference type="GO" id="GO:0005886">
    <property type="term" value="C:plasma membrane"/>
    <property type="evidence" value="ECO:0007669"/>
    <property type="project" value="UniProtKB-SubCell"/>
</dbReference>
<evidence type="ECO:0000256" key="2">
    <source>
        <dbReference type="ARBA" id="ARBA00022519"/>
    </source>
</evidence>
<evidence type="ECO:0000256" key="1">
    <source>
        <dbReference type="ARBA" id="ARBA00022475"/>
    </source>
</evidence>
<dbReference type="Gene3D" id="1.10.287.110">
    <property type="entry name" value="DnaJ domain"/>
    <property type="match status" value="1"/>
</dbReference>
<feature type="domain" description="J" evidence="9">
    <location>
        <begin position="215"/>
        <end position="278"/>
    </location>
</feature>
<keyword evidence="2 7" id="KW-0997">Cell inner membrane</keyword>
<dbReference type="KEGG" id="salh:HMF8227_00451"/>
<keyword evidence="5 7" id="KW-0472">Membrane</keyword>
<dbReference type="OrthoDB" id="9782583at2"/>
<dbReference type="HAMAP" id="MF_01153">
    <property type="entry name" value="DjlA"/>
    <property type="match status" value="1"/>
</dbReference>
<dbReference type="SUPFAM" id="SSF158682">
    <property type="entry name" value="TerB-like"/>
    <property type="match status" value="1"/>
</dbReference>
<dbReference type="PRINTS" id="PR00625">
    <property type="entry name" value="JDOMAIN"/>
</dbReference>
<dbReference type="GO" id="GO:0051087">
    <property type="term" value="F:protein-folding chaperone binding"/>
    <property type="evidence" value="ECO:0007669"/>
    <property type="project" value="InterPro"/>
</dbReference>
<dbReference type="NCBIfam" id="NF006948">
    <property type="entry name" value="PRK09430.1"/>
    <property type="match status" value="1"/>
</dbReference>
<dbReference type="RefSeq" id="WP_109338624.1">
    <property type="nucleotide sequence ID" value="NZ_CP029347.1"/>
</dbReference>
<keyword evidence="1 7" id="KW-1003">Cell membrane</keyword>
<reference evidence="10 11" key="1">
    <citation type="submission" date="2018-05" db="EMBL/GenBank/DDBJ databases">
        <title>Salinimonas sp. HMF8227 Genome sequencing and assembly.</title>
        <authorList>
            <person name="Kang H."/>
            <person name="Kang J."/>
            <person name="Cha I."/>
            <person name="Kim H."/>
            <person name="Joh K."/>
        </authorList>
    </citation>
    <scope>NUCLEOTIDE SEQUENCE [LARGE SCALE GENOMIC DNA]</scope>
    <source>
        <strain evidence="10 11">HMF8227</strain>
    </source>
</reference>
<dbReference type="SUPFAM" id="SSF46565">
    <property type="entry name" value="Chaperone J-domain"/>
    <property type="match status" value="1"/>
</dbReference>
<comment type="subunit">
    <text evidence="7">Homodimer.</text>
</comment>
<feature type="topological domain" description="Periplasmic" evidence="7">
    <location>
        <begin position="1"/>
        <end position="6"/>
    </location>
</feature>
<comment type="domain">
    <text evidence="7">The transmembrane domain is a dimerization domain.</text>
</comment>
<keyword evidence="3 7" id="KW-0812">Transmembrane</keyword>
<dbReference type="EMBL" id="CP029347">
    <property type="protein sequence ID" value="AWL10947.1"/>
    <property type="molecule type" value="Genomic_DNA"/>
</dbReference>
<dbReference type="PROSITE" id="PS50076">
    <property type="entry name" value="DNAJ_2"/>
    <property type="match status" value="1"/>
</dbReference>
<evidence type="ECO:0000313" key="11">
    <source>
        <dbReference type="Proteomes" id="UP000245728"/>
    </source>
</evidence>
<sequence>MPFWGKLLGTLFGFMFGRIPGAILGFIVGHLFDRGYSQDFNQMGGLGRFFGQSDDYQRQAIFFHALFSAMGHVAKADGRVTREEIDIASGLMKQMGLAGDTLKEAQQAFREGKAADFPLIDTLNEFKQSCFSRRDVLQVFLEILIQAAYADGRLDSAEQRVLEKIAQTLGFKRHEFSYLLSVYEAEQRFRSRQRGDGQRRQRQQRSSSDKQSLNDAYQILGVKPSDDMATIKKAYRKLMSEHHPDKLIAKGLPKQAIELSKNKAQDIQAAYEMIKQQR</sequence>
<dbReference type="CDD" id="cd07316">
    <property type="entry name" value="terB_like_DjlA"/>
    <property type="match status" value="1"/>
</dbReference>
<dbReference type="Proteomes" id="UP000245728">
    <property type="component" value="Chromosome"/>
</dbReference>
<dbReference type="InterPro" id="IPR007791">
    <property type="entry name" value="DjlA_N"/>
</dbReference>
<feature type="topological domain" description="Cytoplasmic" evidence="7">
    <location>
        <begin position="31"/>
        <end position="278"/>
    </location>
</feature>
<dbReference type="Pfam" id="PF05099">
    <property type="entry name" value="TerB"/>
    <property type="match status" value="1"/>
</dbReference>
<dbReference type="InterPro" id="IPR023749">
    <property type="entry name" value="DjlA"/>
</dbReference>
<evidence type="ECO:0000256" key="8">
    <source>
        <dbReference type="SAM" id="MobiDB-lite"/>
    </source>
</evidence>
<keyword evidence="11" id="KW-1185">Reference proteome</keyword>
<dbReference type="Pfam" id="PF00226">
    <property type="entry name" value="DnaJ"/>
    <property type="match status" value="1"/>
</dbReference>
<dbReference type="AlphaFoldDB" id="A0A2S2E1P2"/>
<proteinExistence type="inferred from homology"/>
<dbReference type="InterPro" id="IPR001623">
    <property type="entry name" value="DnaJ_domain"/>
</dbReference>
<evidence type="ECO:0000259" key="9">
    <source>
        <dbReference type="PROSITE" id="PS50076"/>
    </source>
</evidence>
<evidence type="ECO:0000256" key="4">
    <source>
        <dbReference type="ARBA" id="ARBA00022989"/>
    </source>
</evidence>
<evidence type="ECO:0000256" key="6">
    <source>
        <dbReference type="ARBA" id="ARBA00023186"/>
    </source>
</evidence>
<evidence type="ECO:0000256" key="5">
    <source>
        <dbReference type="ARBA" id="ARBA00023136"/>
    </source>
</evidence>
<dbReference type="CDD" id="cd06257">
    <property type="entry name" value="DnaJ"/>
    <property type="match status" value="1"/>
</dbReference>
<dbReference type="Gene3D" id="1.10.3680.10">
    <property type="entry name" value="TerB-like"/>
    <property type="match status" value="1"/>
</dbReference>
<accession>A0A2S2E1P2</accession>
<name>A0A2S2E1P2_9ALTE</name>
<keyword evidence="6 7" id="KW-0143">Chaperone</keyword>
<organism evidence="10 11">
    <name type="scientific">Saliniradius amylolyticus</name>
    <dbReference type="NCBI Taxonomy" id="2183582"/>
    <lineage>
        <taxon>Bacteria</taxon>
        <taxon>Pseudomonadati</taxon>
        <taxon>Pseudomonadota</taxon>
        <taxon>Gammaproteobacteria</taxon>
        <taxon>Alteromonadales</taxon>
        <taxon>Alteromonadaceae</taxon>
        <taxon>Saliniradius</taxon>
    </lineage>
</organism>
<comment type="subcellular location">
    <subcellularLocation>
        <location evidence="7">Cell inner membrane</location>
        <topology evidence="7">Single-pass type III membrane protein</topology>
    </subcellularLocation>
</comment>
<evidence type="ECO:0000313" key="10">
    <source>
        <dbReference type="EMBL" id="AWL10947.1"/>
    </source>
</evidence>
<comment type="function">
    <text evidence="7">Regulatory DnaK co-chaperone. Direct interaction between DnaK and DjlA is needed for the induction of the wcaABCDE operon, involved in the synthesis of a colanic acid polysaccharide capsule, possibly through activation of the RcsB/RcsC phosphotransfer signaling pathway. The colanic acid capsule may help the bacterium survive conditions outside the host.</text>
</comment>
<keyword evidence="4 7" id="KW-1133">Transmembrane helix</keyword>
<dbReference type="InterPro" id="IPR029024">
    <property type="entry name" value="TerB-like"/>
</dbReference>
<gene>
    <name evidence="7" type="primary">djlA</name>
    <name evidence="10" type="ORF">HMF8227_00451</name>
</gene>
<evidence type="ECO:0000256" key="7">
    <source>
        <dbReference type="HAMAP-Rule" id="MF_01153"/>
    </source>
</evidence>
<dbReference type="InterPro" id="IPR036869">
    <property type="entry name" value="J_dom_sf"/>
</dbReference>
<feature type="region of interest" description="Disordered" evidence="8">
    <location>
        <begin position="190"/>
        <end position="212"/>
    </location>
</feature>
<protein>
    <recommendedName>
        <fullName evidence="7">Co-chaperone protein DjlA</fullName>
    </recommendedName>
</protein>
<feature type="compositionally biased region" description="Basic and acidic residues" evidence="8">
    <location>
        <begin position="190"/>
        <end position="199"/>
    </location>
</feature>
<dbReference type="PANTHER" id="PTHR24074">
    <property type="entry name" value="CO-CHAPERONE PROTEIN DJLA"/>
    <property type="match status" value="1"/>
</dbReference>
<evidence type="ECO:0000256" key="3">
    <source>
        <dbReference type="ARBA" id="ARBA00022692"/>
    </source>
</evidence>
<dbReference type="SMART" id="SM00271">
    <property type="entry name" value="DnaJ"/>
    <property type="match status" value="1"/>
</dbReference>